<dbReference type="InterPro" id="IPR001148">
    <property type="entry name" value="CA_dom"/>
</dbReference>
<dbReference type="GeneID" id="5488720"/>
<dbReference type="InParanoid" id="A7EMX2"/>
<gene>
    <name evidence="2" type="ORF">SS1G_06671</name>
</gene>
<evidence type="ECO:0000313" key="2">
    <source>
        <dbReference type="EMBL" id="EDO04188.1"/>
    </source>
</evidence>
<proteinExistence type="predicted"/>
<keyword evidence="3" id="KW-1185">Reference proteome</keyword>
<dbReference type="Proteomes" id="UP000001312">
    <property type="component" value="Unassembled WGS sequence"/>
</dbReference>
<feature type="domain" description="Alpha-carbonic anhydrase" evidence="1">
    <location>
        <begin position="1"/>
        <end position="52"/>
    </location>
</feature>
<dbReference type="EMBL" id="CH476628">
    <property type="protein sequence ID" value="EDO04188.1"/>
    <property type="molecule type" value="Genomic_DNA"/>
</dbReference>
<dbReference type="RefSeq" id="XP_001592430.1">
    <property type="nucleotide sequence ID" value="XM_001592380.1"/>
</dbReference>
<evidence type="ECO:0000313" key="3">
    <source>
        <dbReference type="Proteomes" id="UP000001312"/>
    </source>
</evidence>
<organism evidence="2 3">
    <name type="scientific">Sclerotinia sclerotiorum (strain ATCC 18683 / 1980 / Ss-1)</name>
    <name type="common">White mold</name>
    <name type="synonym">Whetzelinia sclerotiorum</name>
    <dbReference type="NCBI Taxonomy" id="665079"/>
    <lineage>
        <taxon>Eukaryota</taxon>
        <taxon>Fungi</taxon>
        <taxon>Dikarya</taxon>
        <taxon>Ascomycota</taxon>
        <taxon>Pezizomycotina</taxon>
        <taxon>Leotiomycetes</taxon>
        <taxon>Helotiales</taxon>
        <taxon>Sclerotiniaceae</taxon>
        <taxon>Sclerotinia</taxon>
    </lineage>
</organism>
<protein>
    <recommendedName>
        <fullName evidence="1">Alpha-carbonic anhydrase domain-containing protein</fullName>
    </recommendedName>
</protein>
<name>A7EMX2_SCLS1</name>
<dbReference type="PROSITE" id="PS51144">
    <property type="entry name" value="ALPHA_CA_2"/>
    <property type="match status" value="1"/>
</dbReference>
<dbReference type="KEGG" id="ssl:SS1G_06671"/>
<dbReference type="AlphaFoldDB" id="A7EMX2"/>
<accession>A7EMX2</accession>
<sequence length="52" mass="5788">MNFHRENCQKPKPSTSHKIIGHRVSAEFDLAAKTMPMTIYTNADLSSKPGEA</sequence>
<reference evidence="3" key="1">
    <citation type="journal article" date="2011" name="PLoS Genet.">
        <title>Genomic analysis of the necrotrophic fungal pathogens Sclerotinia sclerotiorum and Botrytis cinerea.</title>
        <authorList>
            <person name="Amselem J."/>
            <person name="Cuomo C.A."/>
            <person name="van Kan J.A."/>
            <person name="Viaud M."/>
            <person name="Benito E.P."/>
            <person name="Couloux A."/>
            <person name="Coutinho P.M."/>
            <person name="de Vries R.P."/>
            <person name="Dyer P.S."/>
            <person name="Fillinger S."/>
            <person name="Fournier E."/>
            <person name="Gout L."/>
            <person name="Hahn M."/>
            <person name="Kohn L."/>
            <person name="Lapalu N."/>
            <person name="Plummer K.M."/>
            <person name="Pradier J.M."/>
            <person name="Quevillon E."/>
            <person name="Sharon A."/>
            <person name="Simon A."/>
            <person name="ten Have A."/>
            <person name="Tudzynski B."/>
            <person name="Tudzynski P."/>
            <person name="Wincker P."/>
            <person name="Andrew M."/>
            <person name="Anthouard V."/>
            <person name="Beever R.E."/>
            <person name="Beffa R."/>
            <person name="Benoit I."/>
            <person name="Bouzid O."/>
            <person name="Brault B."/>
            <person name="Chen Z."/>
            <person name="Choquer M."/>
            <person name="Collemare J."/>
            <person name="Cotton P."/>
            <person name="Danchin E.G."/>
            <person name="Da Silva C."/>
            <person name="Gautier A."/>
            <person name="Giraud C."/>
            <person name="Giraud T."/>
            <person name="Gonzalez C."/>
            <person name="Grossetete S."/>
            <person name="Guldener U."/>
            <person name="Henrissat B."/>
            <person name="Howlett B.J."/>
            <person name="Kodira C."/>
            <person name="Kretschmer M."/>
            <person name="Lappartient A."/>
            <person name="Leroch M."/>
            <person name="Levis C."/>
            <person name="Mauceli E."/>
            <person name="Neuveglise C."/>
            <person name="Oeser B."/>
            <person name="Pearson M."/>
            <person name="Poulain J."/>
            <person name="Poussereau N."/>
            <person name="Quesneville H."/>
            <person name="Rascle C."/>
            <person name="Schumacher J."/>
            <person name="Segurens B."/>
            <person name="Sexton A."/>
            <person name="Silva E."/>
            <person name="Sirven C."/>
            <person name="Soanes D.M."/>
            <person name="Talbot N.J."/>
            <person name="Templeton M."/>
            <person name="Yandava C."/>
            <person name="Yarden O."/>
            <person name="Zeng Q."/>
            <person name="Rollins J.A."/>
            <person name="Lebrun M.H."/>
            <person name="Dickman M."/>
        </authorList>
    </citation>
    <scope>NUCLEOTIDE SEQUENCE [LARGE SCALE GENOMIC DNA]</scope>
    <source>
        <strain evidence="3">ATCC 18683 / 1980 / Ss-1</strain>
    </source>
</reference>
<evidence type="ECO:0000259" key="1">
    <source>
        <dbReference type="PROSITE" id="PS51144"/>
    </source>
</evidence>